<evidence type="ECO:0000256" key="2">
    <source>
        <dbReference type="ARBA" id="ARBA00022630"/>
    </source>
</evidence>
<dbReference type="InterPro" id="IPR050641">
    <property type="entry name" value="RIFMO-like"/>
</dbReference>
<evidence type="ECO:0000313" key="7">
    <source>
        <dbReference type="Proteomes" id="UP000054821"/>
    </source>
</evidence>
<dbReference type="RefSeq" id="XP_018656799.1">
    <property type="nucleotide sequence ID" value="XM_018809976.1"/>
</dbReference>
<keyword evidence="7" id="KW-1185">Reference proteome</keyword>
<evidence type="ECO:0000313" key="6">
    <source>
        <dbReference type="EMBL" id="PON21909.1"/>
    </source>
</evidence>
<name>A0A2P4ZC92_9HYPO</name>
<organism evidence="6 7">
    <name type="scientific">Trichoderma gamsii</name>
    <dbReference type="NCBI Taxonomy" id="398673"/>
    <lineage>
        <taxon>Eukaryota</taxon>
        <taxon>Fungi</taxon>
        <taxon>Dikarya</taxon>
        <taxon>Ascomycota</taxon>
        <taxon>Pezizomycotina</taxon>
        <taxon>Sordariomycetes</taxon>
        <taxon>Hypocreomycetidae</taxon>
        <taxon>Hypocreales</taxon>
        <taxon>Hypocreaceae</taxon>
        <taxon>Trichoderma</taxon>
    </lineage>
</organism>
<dbReference type="PANTHER" id="PTHR43004:SF19">
    <property type="entry name" value="BINDING MONOOXYGENASE, PUTATIVE (JCVI)-RELATED"/>
    <property type="match status" value="1"/>
</dbReference>
<dbReference type="GeneID" id="29990059"/>
<comment type="cofactor">
    <cofactor evidence="1">
        <name>FAD</name>
        <dbReference type="ChEBI" id="CHEBI:57692"/>
    </cofactor>
</comment>
<dbReference type="PANTHER" id="PTHR43004">
    <property type="entry name" value="TRK SYSTEM POTASSIUM UPTAKE PROTEIN"/>
    <property type="match status" value="1"/>
</dbReference>
<dbReference type="AlphaFoldDB" id="A0A2P4ZC92"/>
<evidence type="ECO:0000256" key="4">
    <source>
        <dbReference type="ARBA" id="ARBA00023002"/>
    </source>
</evidence>
<keyword evidence="2" id="KW-0285">Flavoprotein</keyword>
<evidence type="ECO:0000259" key="5">
    <source>
        <dbReference type="Pfam" id="PF01494"/>
    </source>
</evidence>
<proteinExistence type="predicted"/>
<dbReference type="Gene3D" id="3.40.30.120">
    <property type="match status" value="1"/>
</dbReference>
<dbReference type="GO" id="GO:0071949">
    <property type="term" value="F:FAD binding"/>
    <property type="evidence" value="ECO:0007669"/>
    <property type="project" value="InterPro"/>
</dbReference>
<dbReference type="InterPro" id="IPR036188">
    <property type="entry name" value="FAD/NAD-bd_sf"/>
</dbReference>
<gene>
    <name evidence="6" type="ORF">TGAM01_v209165</name>
</gene>
<dbReference type="SUPFAM" id="SSF51905">
    <property type="entry name" value="FAD/NAD(P)-binding domain"/>
    <property type="match status" value="1"/>
</dbReference>
<evidence type="ECO:0000256" key="1">
    <source>
        <dbReference type="ARBA" id="ARBA00001974"/>
    </source>
</evidence>
<feature type="domain" description="FAD-binding" evidence="5">
    <location>
        <begin position="3"/>
        <end position="341"/>
    </location>
</feature>
<dbReference type="PRINTS" id="PR00420">
    <property type="entry name" value="RNGMNOXGNASE"/>
</dbReference>
<dbReference type="STRING" id="398673.A0A2P4ZC92"/>
<comment type="caution">
    <text evidence="6">The sequence shown here is derived from an EMBL/GenBank/DDBJ whole genome shotgun (WGS) entry which is preliminary data.</text>
</comment>
<dbReference type="InterPro" id="IPR002938">
    <property type="entry name" value="FAD-bd"/>
</dbReference>
<dbReference type="EMBL" id="JPDN02000043">
    <property type="protein sequence ID" value="PON21909.1"/>
    <property type="molecule type" value="Genomic_DNA"/>
</dbReference>
<dbReference type="Proteomes" id="UP000054821">
    <property type="component" value="Unassembled WGS sequence"/>
</dbReference>
<keyword evidence="3" id="KW-0274">FAD</keyword>
<reference evidence="6 7" key="1">
    <citation type="journal article" date="2016" name="Genome Announc.">
        <title>Draft Whole-Genome Sequence of Trichoderma gamsii T6085, a Promising Biocontrol Agent of Fusarium Head Blight on Wheat.</title>
        <authorList>
            <person name="Baroncelli R."/>
            <person name="Zapparata A."/>
            <person name="Piaggeschi G."/>
            <person name="Sarrocco S."/>
            <person name="Vannacci G."/>
        </authorList>
    </citation>
    <scope>NUCLEOTIDE SEQUENCE [LARGE SCALE GENOMIC DNA]</scope>
    <source>
        <strain evidence="6 7">T6085</strain>
    </source>
</reference>
<sequence length="506" mass="54740">MPDIIIVGAGPTGLWLALELRSAGLEVTVIEKNINRDIRSRAAAMAAGSLETFATRGIAQRFIDAGTPIHSIHYGSSESRLHMSRESLGTKHPHSLMIPQAVTEQLLVELCQEKGVEFFFGHLASGLVQDSNTVAVETETGDGTKSTFTASWLVGCDGTKSAIRKLANFEFPGTDGNISGWLADVLATDPPSQPLSVNNEYGSFLMQPLGYQKYYRLTGVSIGTMNLPPSAIPTLDNVKSFATEALGTDFGIHSPLWLSRFSNTTRLATNFRSGRVFIAGDAAHQFFPAGGQGITTGIQDAANLAWKLVAVAQRRLTGENADELLNTYSTERKLALQAIIKSTLAQTALYASSNSVQSALADVVYELIAHPDLNKLLVRRITGFGDPFPTKEGGQDPLVGARVTHLEVGGGFELLHSAMAVDTFILLVRDLNLEPLLSDCISPWAAYIKCLGPNDGIVSFGQQWEGVDAALVRPDARVVWVCRDSSPREHIHLSIRKLLEELCKEI</sequence>
<dbReference type="Pfam" id="PF01494">
    <property type="entry name" value="FAD_binding_3"/>
    <property type="match status" value="1"/>
</dbReference>
<evidence type="ECO:0000256" key="3">
    <source>
        <dbReference type="ARBA" id="ARBA00022827"/>
    </source>
</evidence>
<dbReference type="Pfam" id="PF21274">
    <property type="entry name" value="Rng_hyd_C"/>
    <property type="match status" value="1"/>
</dbReference>
<protein>
    <submittedName>
        <fullName evidence="6">FAD binding domain-containing protein</fullName>
    </submittedName>
</protein>
<keyword evidence="4" id="KW-0560">Oxidoreductase</keyword>
<dbReference type="GO" id="GO:0016709">
    <property type="term" value="F:oxidoreductase activity, acting on paired donors, with incorporation or reduction of molecular oxygen, NAD(P)H as one donor, and incorporation of one atom of oxygen"/>
    <property type="evidence" value="ECO:0007669"/>
    <property type="project" value="UniProtKB-ARBA"/>
</dbReference>
<accession>A0A2P4ZC92</accession>
<dbReference type="Gene3D" id="3.50.50.60">
    <property type="entry name" value="FAD/NAD(P)-binding domain"/>
    <property type="match status" value="1"/>
</dbReference>
<dbReference type="Gene3D" id="3.30.70.2450">
    <property type="match status" value="1"/>
</dbReference>